<feature type="compositionally biased region" description="Gly residues" evidence="1">
    <location>
        <begin position="8"/>
        <end position="19"/>
    </location>
</feature>
<dbReference type="EMBL" id="JBBIAA010000010">
    <property type="protein sequence ID" value="MEJ5945649.1"/>
    <property type="molecule type" value="Genomic_DNA"/>
</dbReference>
<keyword evidence="2" id="KW-1133">Transmembrane helix</keyword>
<dbReference type="PANTHER" id="PTHR36115:SF6">
    <property type="entry name" value="PROLINE-RICH ANTIGEN HOMOLOG"/>
    <property type="match status" value="1"/>
</dbReference>
<evidence type="ECO:0008006" key="5">
    <source>
        <dbReference type="Google" id="ProtNLM"/>
    </source>
</evidence>
<feature type="transmembrane region" description="Helical" evidence="2">
    <location>
        <begin position="41"/>
        <end position="59"/>
    </location>
</feature>
<dbReference type="PIRSF" id="PIRSF021697">
    <property type="entry name" value="UCP021697"/>
    <property type="match status" value="1"/>
</dbReference>
<keyword evidence="4" id="KW-1185">Reference proteome</keyword>
<dbReference type="RefSeq" id="WP_339575034.1">
    <property type="nucleotide sequence ID" value="NZ_JBBIAA010000010.1"/>
</dbReference>
<gene>
    <name evidence="3" type="ORF">WDZ17_10130</name>
</gene>
<evidence type="ECO:0000313" key="3">
    <source>
        <dbReference type="EMBL" id="MEJ5945649.1"/>
    </source>
</evidence>
<dbReference type="Proteomes" id="UP001387100">
    <property type="component" value="Unassembled WGS sequence"/>
</dbReference>
<dbReference type="InterPro" id="IPR051791">
    <property type="entry name" value="Pra-immunoreactive"/>
</dbReference>
<dbReference type="PANTHER" id="PTHR36115">
    <property type="entry name" value="PROLINE-RICH ANTIGEN HOMOLOG-RELATED"/>
    <property type="match status" value="1"/>
</dbReference>
<feature type="region of interest" description="Disordered" evidence="1">
    <location>
        <begin position="1"/>
        <end position="30"/>
    </location>
</feature>
<feature type="transmembrane region" description="Helical" evidence="2">
    <location>
        <begin position="71"/>
        <end position="95"/>
    </location>
</feature>
<reference evidence="3 4" key="1">
    <citation type="journal article" date="2017" name="Int. J. Syst. Evol. Microbiol.">
        <title>Pseudokineococcus basanitobsidens sp. nov., isolated from volcanic rock.</title>
        <authorList>
            <person name="Lee D.W."/>
            <person name="Park M.Y."/>
            <person name="Kim J.J."/>
            <person name="Kim B.S."/>
        </authorList>
    </citation>
    <scope>NUCLEOTIDE SEQUENCE [LARGE SCALE GENOMIC DNA]</scope>
    <source>
        <strain evidence="3 4">DSM 103726</strain>
    </source>
</reference>
<evidence type="ECO:0000256" key="1">
    <source>
        <dbReference type="SAM" id="MobiDB-lite"/>
    </source>
</evidence>
<protein>
    <recommendedName>
        <fullName evidence="5">RDD family protein</fullName>
    </recommendedName>
</protein>
<name>A0ABU8RKZ8_9ACTN</name>
<evidence type="ECO:0000256" key="2">
    <source>
        <dbReference type="SAM" id="Phobius"/>
    </source>
</evidence>
<keyword evidence="2" id="KW-0812">Transmembrane</keyword>
<accession>A0ABU8RKZ8</accession>
<comment type="caution">
    <text evidence="3">The sequence shown here is derived from an EMBL/GenBank/DDBJ whole genome shotgun (WGS) entry which is preliminary data.</text>
</comment>
<dbReference type="InterPro" id="IPR016795">
    <property type="entry name" value="UCP021697"/>
</dbReference>
<feature type="compositionally biased region" description="Low complexity" evidence="1">
    <location>
        <begin position="20"/>
        <end position="30"/>
    </location>
</feature>
<sequence length="142" mass="14612">MASRAGTGSDGTAGAGGALPGRRLGLPRDGSRSVARVGRRLVGVVVDWLLATLVSQALLGGNPWTTLGVFAVLHVVGVATLGGSPGHLLLGMRVLRLAGGWPGPLRALTRTVLLCVVVPAAIWDADQRGMHDRLSGTVLVRR</sequence>
<proteinExistence type="predicted"/>
<keyword evidence="2" id="KW-0472">Membrane</keyword>
<organism evidence="3 4">
    <name type="scientific">Pseudokineococcus basanitobsidens</name>
    <dbReference type="NCBI Taxonomy" id="1926649"/>
    <lineage>
        <taxon>Bacteria</taxon>
        <taxon>Bacillati</taxon>
        <taxon>Actinomycetota</taxon>
        <taxon>Actinomycetes</taxon>
        <taxon>Kineosporiales</taxon>
        <taxon>Kineosporiaceae</taxon>
        <taxon>Pseudokineococcus</taxon>
    </lineage>
</organism>
<evidence type="ECO:0000313" key="4">
    <source>
        <dbReference type="Proteomes" id="UP001387100"/>
    </source>
</evidence>